<dbReference type="EMBL" id="RJKE01000001">
    <property type="protein sequence ID" value="ROO91159.1"/>
    <property type="molecule type" value="Genomic_DNA"/>
</dbReference>
<dbReference type="Proteomes" id="UP000272400">
    <property type="component" value="Unassembled WGS sequence"/>
</dbReference>
<feature type="domain" description="GmrSD restriction endonucleases C-terminal" evidence="3">
    <location>
        <begin position="74"/>
        <end position="196"/>
    </location>
</feature>
<reference evidence="4 5" key="1">
    <citation type="submission" date="2018-11" db="EMBL/GenBank/DDBJ databases">
        <title>Sequencing the genomes of 1000 actinobacteria strains.</title>
        <authorList>
            <person name="Klenk H.-P."/>
        </authorList>
    </citation>
    <scope>NUCLEOTIDE SEQUENCE [LARGE SCALE GENOMIC DNA]</scope>
    <source>
        <strain evidence="4 5">DSM 44254</strain>
    </source>
</reference>
<dbReference type="RefSeq" id="WP_123670016.1">
    <property type="nucleotide sequence ID" value="NZ_RJKE01000001.1"/>
</dbReference>
<dbReference type="Pfam" id="PF07510">
    <property type="entry name" value="GmrSD_C"/>
    <property type="match status" value="1"/>
</dbReference>
<sequence>MLRVALAAVCAGLTLTSCSVSLTAPDREPVNADAPESTVDLERLRVAEEVDDGSYERKAFGSSWKDVDDNGCDTRNDILARDLVEVEKRDDCVVLSGVLKDDPYGDGSIDFTRSRPTEIQIDHVYPLALAWRMGASKWDKARREEFANDPRNLLAVGGRANQRKGDSGPEEWQPPQDFRCDYASRFTRVALAYDLPVTAGAEDGLATMLKSC</sequence>
<protein>
    <submittedName>
        <fullName evidence="4">Uncharacterized protein DUF1524</fullName>
    </submittedName>
</protein>
<keyword evidence="2" id="KW-0732">Signal</keyword>
<feature type="region of interest" description="Disordered" evidence="1">
    <location>
        <begin position="155"/>
        <end position="176"/>
    </location>
</feature>
<dbReference type="PANTHER" id="PTHR24094:SF15">
    <property type="entry name" value="AMP-DEPENDENT SYNTHETASE_LIGASE DOMAIN-CONTAINING PROTEIN-RELATED"/>
    <property type="match status" value="1"/>
</dbReference>
<comment type="caution">
    <text evidence="4">The sequence shown here is derived from an EMBL/GenBank/DDBJ whole genome shotgun (WGS) entry which is preliminary data.</text>
</comment>
<evidence type="ECO:0000259" key="3">
    <source>
        <dbReference type="Pfam" id="PF07510"/>
    </source>
</evidence>
<accession>A0A3N1DCC1</accession>
<evidence type="ECO:0000313" key="5">
    <source>
        <dbReference type="Proteomes" id="UP000272400"/>
    </source>
</evidence>
<dbReference type="AlphaFoldDB" id="A0A3N1DCC1"/>
<dbReference type="PROSITE" id="PS51257">
    <property type="entry name" value="PROKAR_LIPOPROTEIN"/>
    <property type="match status" value="1"/>
</dbReference>
<proteinExistence type="predicted"/>
<name>A0A3N1DCC1_9ACTN</name>
<evidence type="ECO:0000313" key="4">
    <source>
        <dbReference type="EMBL" id="ROO91159.1"/>
    </source>
</evidence>
<feature type="signal peptide" evidence="2">
    <location>
        <begin position="1"/>
        <end position="23"/>
    </location>
</feature>
<evidence type="ECO:0000256" key="1">
    <source>
        <dbReference type="SAM" id="MobiDB-lite"/>
    </source>
</evidence>
<evidence type="ECO:0000256" key="2">
    <source>
        <dbReference type="SAM" id="SignalP"/>
    </source>
</evidence>
<dbReference type="OrthoDB" id="5196645at2"/>
<dbReference type="PANTHER" id="PTHR24094">
    <property type="entry name" value="SECRETED PROTEIN"/>
    <property type="match status" value="1"/>
</dbReference>
<dbReference type="InterPro" id="IPR011089">
    <property type="entry name" value="GmrSD_C"/>
</dbReference>
<feature type="chain" id="PRO_5038467678" evidence="2">
    <location>
        <begin position="24"/>
        <end position="212"/>
    </location>
</feature>
<gene>
    <name evidence="4" type="ORF">EDD29_8906</name>
</gene>
<organism evidence="4 5">
    <name type="scientific">Actinocorallia herbida</name>
    <dbReference type="NCBI Taxonomy" id="58109"/>
    <lineage>
        <taxon>Bacteria</taxon>
        <taxon>Bacillati</taxon>
        <taxon>Actinomycetota</taxon>
        <taxon>Actinomycetes</taxon>
        <taxon>Streptosporangiales</taxon>
        <taxon>Thermomonosporaceae</taxon>
        <taxon>Actinocorallia</taxon>
    </lineage>
</organism>
<keyword evidence="5" id="KW-1185">Reference proteome</keyword>